<sequence>MKLTTAILFIFCLQVSARVSSQTITYAGHDVKLEQVFQVIKKQTGYTIFGNEELLRSALPVTIEAQNMPLQSFLTKLFAGQPIQYNIRKRTIILSKAAVPPATNSQSQEDAPQIQQIELQGRIIDSTGAPLAGASVKITGTHIGTTANDNGEFSINVKEADVLFISFVGYESQSIKVTADVLSRQTITIRLLADVHVLEAAVVVVNTGYQKIPKERATGSFVYLSNKELNRRVGTSVIELLDGNANGIQFDKRTPNQRFNIRGYNSFTFTQPLVVVDNFPYYGEVNDLDPNDIESVTLLKDAAAASIWGAKAGNGVIVITRKKSTIGQPFRVDFNSNVTIQEPIDLYYKKNMTVPELMGVERWLFDKGHYDARLTNPNKKTIILSPQVQLLNQLRNNQITQEAADAQIAAWEQQDVRQDYEKYFYRNAVTQQYSLNLSGGGSKHSFMVSGGLVRGLSEMVNADNQRMNLRSLLSFRPLKNLEVSAEMSLLSANATSGSFYSHPITVGGGMGSIWPYAQLVDDGGNALAVPMTYNPDYIDTLGGGRFLDWRLRPYDELFNSTRDVRSLHNNILVKIGYKPVKNLELSIIYKHERLNGTTEFLKREEAYSTRNMINRFTQLKDDKVTYIVPRGSILEYQHDRMRGNNIRGQLSYNLSWKGLHRIDFIGGGETSDNQSNSTSNNYYGYDPDLKIAGVVDAVNYYPISDGVSSIGKISSGQGFNELRNRSVSFFSNLSYTYKSRYIVTASARRDAANIFGVSTNNKWKPLWSGGLSWILSEERFLQQSAFDNLKLRVTYGHSGNSGGMSAKTKIIMYNSVSEYTNTPIGLVMGPPNPDLRWELVGMFNMGVDFSLWNRRLSGSLEYFSKKSTDLISSSMVDPTNGFVQLDKNIATLTGKGVDIQISADILRRAVRWSATWSLSHVKDVVHKYYGSKYNIDFLAGADGSGMYPMEGYQLYPVFSYRSAGLNPENGNPRGYIGDKVSEDYTNIFRGSLSDLVYHGSALPRLYGFLRQDVSWRGFALSANFTYKFNYYFQREGLNYSMLFANYKGHPDFNKRWQQPGDERNTRVPSMIYPAVSNRESFYQRSEDNVRKGDQIKLRDIRLSYSRPIKIRSSGKAMQVQLYGTMGNAALLWTANDEHLDADYRNTPPGRNYSLGISANF</sequence>
<evidence type="ECO:0000256" key="7">
    <source>
        <dbReference type="PROSITE-ProRule" id="PRU01360"/>
    </source>
</evidence>
<comment type="caution">
    <text evidence="10">The sequence shown here is derived from an EMBL/GenBank/DDBJ whole genome shotgun (WGS) entry which is preliminary data.</text>
</comment>
<gene>
    <name evidence="10" type="ORF">ABR189_03060</name>
</gene>
<keyword evidence="3 7" id="KW-1134">Transmembrane beta strand</keyword>
<keyword evidence="6 7" id="KW-0998">Cell outer membrane</keyword>
<evidence type="ECO:0000256" key="5">
    <source>
        <dbReference type="ARBA" id="ARBA00023136"/>
    </source>
</evidence>
<keyword evidence="4 7" id="KW-0812">Transmembrane</keyword>
<dbReference type="InterPro" id="IPR037066">
    <property type="entry name" value="Plug_dom_sf"/>
</dbReference>
<dbReference type="InterPro" id="IPR039426">
    <property type="entry name" value="TonB-dep_rcpt-like"/>
</dbReference>
<dbReference type="SUPFAM" id="SSF56935">
    <property type="entry name" value="Porins"/>
    <property type="match status" value="1"/>
</dbReference>
<accession>A0ABV2T115</accession>
<evidence type="ECO:0000313" key="11">
    <source>
        <dbReference type="Proteomes" id="UP001549749"/>
    </source>
</evidence>
<evidence type="ECO:0000256" key="1">
    <source>
        <dbReference type="ARBA" id="ARBA00004571"/>
    </source>
</evidence>
<dbReference type="Proteomes" id="UP001549749">
    <property type="component" value="Unassembled WGS sequence"/>
</dbReference>
<protein>
    <submittedName>
        <fullName evidence="10">SusC/RagA family TonB-linked outer membrane protein</fullName>
    </submittedName>
</protein>
<dbReference type="Gene3D" id="2.170.130.10">
    <property type="entry name" value="TonB-dependent receptor, plug domain"/>
    <property type="match status" value="1"/>
</dbReference>
<evidence type="ECO:0000256" key="2">
    <source>
        <dbReference type="ARBA" id="ARBA00022448"/>
    </source>
</evidence>
<dbReference type="InterPro" id="IPR023997">
    <property type="entry name" value="TonB-dep_OMP_SusC/RagA_CS"/>
</dbReference>
<dbReference type="InterPro" id="IPR023996">
    <property type="entry name" value="TonB-dep_OMP_SusC/RagA"/>
</dbReference>
<keyword evidence="8" id="KW-0732">Signal</keyword>
<dbReference type="Pfam" id="PF07715">
    <property type="entry name" value="Plug"/>
    <property type="match status" value="1"/>
</dbReference>
<evidence type="ECO:0000256" key="8">
    <source>
        <dbReference type="SAM" id="SignalP"/>
    </source>
</evidence>
<comment type="subcellular location">
    <subcellularLocation>
        <location evidence="1 7">Cell outer membrane</location>
        <topology evidence="1 7">Multi-pass membrane protein</topology>
    </subcellularLocation>
</comment>
<dbReference type="NCBIfam" id="TIGR04057">
    <property type="entry name" value="SusC_RagA_signa"/>
    <property type="match status" value="1"/>
</dbReference>
<dbReference type="InterPro" id="IPR036942">
    <property type="entry name" value="Beta-barrel_TonB_sf"/>
</dbReference>
<reference evidence="10 11" key="1">
    <citation type="submission" date="2024-06" db="EMBL/GenBank/DDBJ databases">
        <title>Chitinophaga defluvii sp. nov., isolated from municipal sewage.</title>
        <authorList>
            <person name="Zhang L."/>
        </authorList>
    </citation>
    <scope>NUCLEOTIDE SEQUENCE [LARGE SCALE GENOMIC DNA]</scope>
    <source>
        <strain evidence="10 11">H8</strain>
    </source>
</reference>
<keyword evidence="2 7" id="KW-0813">Transport</keyword>
<feature type="domain" description="TonB-dependent receptor plug" evidence="9">
    <location>
        <begin position="214"/>
        <end position="316"/>
    </location>
</feature>
<proteinExistence type="inferred from homology"/>
<dbReference type="Gene3D" id="2.40.170.20">
    <property type="entry name" value="TonB-dependent receptor, beta-barrel domain"/>
    <property type="match status" value="1"/>
</dbReference>
<name>A0ABV2T115_9BACT</name>
<dbReference type="SUPFAM" id="SSF49464">
    <property type="entry name" value="Carboxypeptidase regulatory domain-like"/>
    <property type="match status" value="1"/>
</dbReference>
<feature type="signal peptide" evidence="8">
    <location>
        <begin position="1"/>
        <end position="17"/>
    </location>
</feature>
<dbReference type="Gene3D" id="2.60.40.1120">
    <property type="entry name" value="Carboxypeptidase-like, regulatory domain"/>
    <property type="match status" value="1"/>
</dbReference>
<dbReference type="NCBIfam" id="TIGR04056">
    <property type="entry name" value="OMP_RagA_SusC"/>
    <property type="match status" value="1"/>
</dbReference>
<keyword evidence="11" id="KW-1185">Reference proteome</keyword>
<dbReference type="InterPro" id="IPR012910">
    <property type="entry name" value="Plug_dom"/>
</dbReference>
<feature type="chain" id="PRO_5045728753" evidence="8">
    <location>
        <begin position="18"/>
        <end position="1160"/>
    </location>
</feature>
<organism evidence="10 11">
    <name type="scientific">Chitinophaga defluvii</name>
    <dbReference type="NCBI Taxonomy" id="3163343"/>
    <lineage>
        <taxon>Bacteria</taxon>
        <taxon>Pseudomonadati</taxon>
        <taxon>Bacteroidota</taxon>
        <taxon>Chitinophagia</taxon>
        <taxon>Chitinophagales</taxon>
        <taxon>Chitinophagaceae</taxon>
        <taxon>Chitinophaga</taxon>
    </lineage>
</organism>
<evidence type="ECO:0000259" key="9">
    <source>
        <dbReference type="Pfam" id="PF07715"/>
    </source>
</evidence>
<evidence type="ECO:0000256" key="6">
    <source>
        <dbReference type="ARBA" id="ARBA00023237"/>
    </source>
</evidence>
<comment type="similarity">
    <text evidence="7">Belongs to the TonB-dependent receptor family.</text>
</comment>
<evidence type="ECO:0000313" key="10">
    <source>
        <dbReference type="EMBL" id="MET6996325.1"/>
    </source>
</evidence>
<dbReference type="EMBL" id="JBEXAC010000001">
    <property type="protein sequence ID" value="MET6996325.1"/>
    <property type="molecule type" value="Genomic_DNA"/>
</dbReference>
<keyword evidence="5 7" id="KW-0472">Membrane</keyword>
<dbReference type="Pfam" id="PF13715">
    <property type="entry name" value="CarbopepD_reg_2"/>
    <property type="match status" value="1"/>
</dbReference>
<evidence type="ECO:0000256" key="3">
    <source>
        <dbReference type="ARBA" id="ARBA00022452"/>
    </source>
</evidence>
<dbReference type="PROSITE" id="PS52016">
    <property type="entry name" value="TONB_DEPENDENT_REC_3"/>
    <property type="match status" value="1"/>
</dbReference>
<dbReference type="RefSeq" id="WP_354658971.1">
    <property type="nucleotide sequence ID" value="NZ_JBEXAC010000001.1"/>
</dbReference>
<evidence type="ECO:0000256" key="4">
    <source>
        <dbReference type="ARBA" id="ARBA00022692"/>
    </source>
</evidence>
<dbReference type="InterPro" id="IPR008969">
    <property type="entry name" value="CarboxyPept-like_regulatory"/>
</dbReference>